<dbReference type="Proteomes" id="UP001550210">
    <property type="component" value="Unassembled WGS sequence"/>
</dbReference>
<evidence type="ECO:0000313" key="5">
    <source>
        <dbReference type="Proteomes" id="UP001550210"/>
    </source>
</evidence>
<proteinExistence type="predicted"/>
<evidence type="ECO:0000256" key="2">
    <source>
        <dbReference type="PROSITE-ProRule" id="PRU00169"/>
    </source>
</evidence>
<feature type="domain" description="Response regulatory" evidence="3">
    <location>
        <begin position="11"/>
        <end position="123"/>
    </location>
</feature>
<organism evidence="4 5">
    <name type="scientific">Streptomyces ossamyceticus</name>
    <dbReference type="NCBI Taxonomy" id="249581"/>
    <lineage>
        <taxon>Bacteria</taxon>
        <taxon>Bacillati</taxon>
        <taxon>Actinomycetota</taxon>
        <taxon>Actinomycetes</taxon>
        <taxon>Kitasatosporales</taxon>
        <taxon>Streptomycetaceae</taxon>
        <taxon>Streptomyces</taxon>
    </lineage>
</organism>
<dbReference type="PANTHER" id="PTHR44591">
    <property type="entry name" value="STRESS RESPONSE REGULATOR PROTEIN 1"/>
    <property type="match status" value="1"/>
</dbReference>
<comment type="caution">
    <text evidence="4">The sequence shown here is derived from an EMBL/GenBank/DDBJ whole genome shotgun (WGS) entry which is preliminary data.</text>
</comment>
<reference evidence="4 5" key="1">
    <citation type="submission" date="2024-06" db="EMBL/GenBank/DDBJ databases">
        <title>The Natural Products Discovery Center: Release of the First 8490 Sequenced Strains for Exploring Actinobacteria Biosynthetic Diversity.</title>
        <authorList>
            <person name="Kalkreuter E."/>
            <person name="Kautsar S.A."/>
            <person name="Yang D."/>
            <person name="Bader C.D."/>
            <person name="Teijaro C.N."/>
            <person name="Fluegel L."/>
            <person name="Davis C.M."/>
            <person name="Simpson J.R."/>
            <person name="Lauterbach L."/>
            <person name="Steele A.D."/>
            <person name="Gui C."/>
            <person name="Meng S."/>
            <person name="Li G."/>
            <person name="Viehrig K."/>
            <person name="Ye F."/>
            <person name="Su P."/>
            <person name="Kiefer A.F."/>
            <person name="Nichols A."/>
            <person name="Cepeda A.J."/>
            <person name="Yan W."/>
            <person name="Fan B."/>
            <person name="Jiang Y."/>
            <person name="Adhikari A."/>
            <person name="Zheng C.-J."/>
            <person name="Schuster L."/>
            <person name="Cowan T.M."/>
            <person name="Smanski M.J."/>
            <person name="Chevrette M.G."/>
            <person name="De Carvalho L.P.S."/>
            <person name="Shen B."/>
        </authorList>
    </citation>
    <scope>NUCLEOTIDE SEQUENCE [LARGE SCALE GENOMIC DNA]</scope>
    <source>
        <strain evidence="4 5">NPDC006434</strain>
    </source>
</reference>
<dbReference type="PANTHER" id="PTHR44591:SF3">
    <property type="entry name" value="RESPONSE REGULATORY DOMAIN-CONTAINING PROTEIN"/>
    <property type="match status" value="1"/>
</dbReference>
<keyword evidence="1 2" id="KW-0597">Phosphoprotein</keyword>
<dbReference type="InterPro" id="IPR001789">
    <property type="entry name" value="Sig_transdc_resp-reg_receiver"/>
</dbReference>
<dbReference type="PROSITE" id="PS50110">
    <property type="entry name" value="RESPONSE_REGULATORY"/>
    <property type="match status" value="1"/>
</dbReference>
<protein>
    <submittedName>
        <fullName evidence="4">Response regulator</fullName>
    </submittedName>
</protein>
<evidence type="ECO:0000313" key="4">
    <source>
        <dbReference type="EMBL" id="MET9849273.1"/>
    </source>
</evidence>
<feature type="modified residue" description="4-aspartylphosphate" evidence="2">
    <location>
        <position position="60"/>
    </location>
</feature>
<keyword evidence="5" id="KW-1185">Reference proteome</keyword>
<dbReference type="SMART" id="SM00448">
    <property type="entry name" value="REC"/>
    <property type="match status" value="1"/>
</dbReference>
<dbReference type="EMBL" id="JBEXPZ010000050">
    <property type="protein sequence ID" value="MET9849273.1"/>
    <property type="molecule type" value="Genomic_DNA"/>
</dbReference>
<dbReference type="InterPro" id="IPR050595">
    <property type="entry name" value="Bact_response_regulator"/>
</dbReference>
<dbReference type="Pfam" id="PF00072">
    <property type="entry name" value="Response_reg"/>
    <property type="match status" value="1"/>
</dbReference>
<dbReference type="InterPro" id="IPR011006">
    <property type="entry name" value="CheY-like_superfamily"/>
</dbReference>
<accession>A0ABV2V624</accession>
<name>A0ABV2V624_9ACTN</name>
<dbReference type="Gene3D" id="3.40.50.2300">
    <property type="match status" value="1"/>
</dbReference>
<evidence type="ECO:0000259" key="3">
    <source>
        <dbReference type="PROSITE" id="PS50110"/>
    </source>
</evidence>
<dbReference type="SUPFAM" id="SSF52172">
    <property type="entry name" value="CheY-like"/>
    <property type="match status" value="1"/>
</dbReference>
<evidence type="ECO:0000256" key="1">
    <source>
        <dbReference type="ARBA" id="ARBA00022553"/>
    </source>
</evidence>
<gene>
    <name evidence="4" type="ORF">ABZZ21_32945</name>
</gene>
<sequence length="130" mass="14245">MVMDVERGPLHVLVIDDDQDVRALLTRHLGALGYRVSTAASGEKGLDLAFADPPDMAIVDVMLPGIDGREVIRRMRADERTKRCRLVVTSVLDREDLGDLPTDGLLAKPFRQAAVARLVASHRSSASQEE</sequence>
<dbReference type="RefSeq" id="WP_355401716.1">
    <property type="nucleotide sequence ID" value="NZ_JBEGHN010000003.1"/>
</dbReference>